<evidence type="ECO:0000256" key="8">
    <source>
        <dbReference type="PROSITE-ProRule" id="PRU00472"/>
    </source>
</evidence>
<dbReference type="SUPFAM" id="SSF57783">
    <property type="entry name" value="Zinc beta-ribbon"/>
    <property type="match status" value="1"/>
</dbReference>
<dbReference type="STRING" id="6412.T1G4N6"/>
<evidence type="ECO:0000259" key="12">
    <source>
        <dbReference type="PROSITE" id="PS51133"/>
    </source>
</evidence>
<keyword evidence="3 10" id="KW-0479">Metal-binding</keyword>
<dbReference type="PIRSF" id="PIRSF006704">
    <property type="entry name" value="TF_IIS"/>
    <property type="match status" value="1"/>
</dbReference>
<dbReference type="GO" id="GO:0006357">
    <property type="term" value="P:regulation of transcription by RNA polymerase II"/>
    <property type="evidence" value="ECO:0000318"/>
    <property type="project" value="GO_Central"/>
</dbReference>
<keyword evidence="17" id="KW-1185">Reference proteome</keyword>
<dbReference type="EnsemblMetazoa" id="HelroT82145">
    <property type="protein sequence ID" value="HelroP82145"/>
    <property type="gene ID" value="HelroG82145"/>
</dbReference>
<dbReference type="PROSITE" id="PS00466">
    <property type="entry name" value="ZF_TFIIS_1"/>
    <property type="match status" value="1"/>
</dbReference>
<dbReference type="InterPro" id="IPR035100">
    <property type="entry name" value="TF_IIS-typ"/>
</dbReference>
<feature type="domain" description="TFIIS central" evidence="14">
    <location>
        <begin position="133"/>
        <end position="245"/>
    </location>
</feature>
<dbReference type="InterPro" id="IPR017923">
    <property type="entry name" value="TFIIS_N"/>
</dbReference>
<dbReference type="PANTHER" id="PTHR11477:SF0">
    <property type="entry name" value="IP08861P-RELATED"/>
    <property type="match status" value="1"/>
</dbReference>
<dbReference type="CDD" id="cd00183">
    <property type="entry name" value="TFIIS_I"/>
    <property type="match status" value="1"/>
</dbReference>
<dbReference type="Gene3D" id="1.20.930.10">
    <property type="entry name" value="Conserved domain common to transcription factors TFIIS, elongin A, CRSP70"/>
    <property type="match status" value="1"/>
</dbReference>
<dbReference type="PROSITE" id="PS51319">
    <property type="entry name" value="TFIIS_N"/>
    <property type="match status" value="1"/>
</dbReference>
<dbReference type="SMART" id="SM00440">
    <property type="entry name" value="ZnF_C2C2"/>
    <property type="match status" value="1"/>
</dbReference>
<protein>
    <recommendedName>
        <fullName evidence="10">Transcription elongation factor</fullName>
    </recommendedName>
</protein>
<dbReference type="Proteomes" id="UP000015101">
    <property type="component" value="Unassembled WGS sequence"/>
</dbReference>
<evidence type="ECO:0000313" key="16">
    <source>
        <dbReference type="EnsemblMetazoa" id="HelroP82145"/>
    </source>
</evidence>
<evidence type="ECO:0000313" key="17">
    <source>
        <dbReference type="Proteomes" id="UP000015101"/>
    </source>
</evidence>
<keyword evidence="5 10" id="KW-0862">Zinc</keyword>
<keyword evidence="10" id="KW-0805">Transcription regulation</keyword>
<keyword evidence="10" id="KW-0238">DNA-binding</keyword>
<evidence type="ECO:0000256" key="2">
    <source>
        <dbReference type="ARBA" id="ARBA00009647"/>
    </source>
</evidence>
<dbReference type="GO" id="GO:0005634">
    <property type="term" value="C:nucleus"/>
    <property type="evidence" value="ECO:0000318"/>
    <property type="project" value="GO_Central"/>
</dbReference>
<dbReference type="GeneID" id="20216034"/>
<dbReference type="Gene3D" id="2.20.25.10">
    <property type="match status" value="1"/>
</dbReference>
<evidence type="ECO:0000256" key="1">
    <source>
        <dbReference type="ARBA" id="ARBA00004123"/>
    </source>
</evidence>
<dbReference type="eggNOG" id="KOG1105">
    <property type="taxonomic scope" value="Eukaryota"/>
</dbReference>
<evidence type="ECO:0000256" key="10">
    <source>
        <dbReference type="RuleBase" id="RU368078"/>
    </source>
</evidence>
<dbReference type="InterPro" id="IPR003618">
    <property type="entry name" value="TFIIS_cen_dom"/>
</dbReference>
<evidence type="ECO:0000256" key="6">
    <source>
        <dbReference type="ARBA" id="ARBA00023242"/>
    </source>
</evidence>
<gene>
    <name evidence="16" type="primary">20216034</name>
    <name evidence="15" type="ORF">HELRODRAFT_82145</name>
</gene>
<evidence type="ECO:0000259" key="14">
    <source>
        <dbReference type="PROSITE" id="PS51321"/>
    </source>
</evidence>
<dbReference type="OMA" id="RFVVMTH"/>
<evidence type="ECO:0000313" key="15">
    <source>
        <dbReference type="EMBL" id="ESO01254.1"/>
    </source>
</evidence>
<dbReference type="GO" id="GO:0006368">
    <property type="term" value="P:transcription elongation by RNA polymerase II"/>
    <property type="evidence" value="ECO:0007669"/>
    <property type="project" value="InterPro"/>
</dbReference>
<feature type="domain" description="TFIIS-type" evidence="12">
    <location>
        <begin position="248"/>
        <end position="288"/>
    </location>
</feature>
<evidence type="ECO:0000256" key="4">
    <source>
        <dbReference type="ARBA" id="ARBA00022771"/>
    </source>
</evidence>
<dbReference type="FunFam" id="2.20.25.10:FF:000001">
    <property type="entry name" value="Probable Transcription elongation factor S-II"/>
    <property type="match status" value="1"/>
</dbReference>
<evidence type="ECO:0000256" key="11">
    <source>
        <dbReference type="SAM" id="MobiDB-lite"/>
    </source>
</evidence>
<sequence>MGCYEEVVTIGKKLEKMITGKTVDESQGLDLLKSLKALPITLDILTRSRIGMTVNNFRKTSKNEEVGTLAKSLIKYWKKKLASTSNNSNNNSEVGSNPKSDSSNTPASTSSSTTTTTKYSSLPIKATSTTNAVRLKCREMLASALESSEYNVDFNILAAAIEDCIYQEFNNTEVKYKNRVRSRVLNIRDVKNPQLKIDVLEGVIPPEKIAVMTAEEMASAELKKLRAQLTKESIDDHQMASQGGTKSDLFKCGRCGKRDTTYNQVQTRSADEPMTTFVLCNACGNRWKFC</sequence>
<keyword evidence="10" id="KW-0804">Transcription</keyword>
<dbReference type="CDD" id="cd13749">
    <property type="entry name" value="Zn-ribbon_TFIIS"/>
    <property type="match status" value="1"/>
</dbReference>
<dbReference type="KEGG" id="hro:HELRODRAFT_82145"/>
<evidence type="ECO:0000256" key="9">
    <source>
        <dbReference type="PROSITE-ProRule" id="PRU00649"/>
    </source>
</evidence>
<dbReference type="FunCoup" id="T1G4N6">
    <property type="interactions" value="1903"/>
</dbReference>
<dbReference type="PANTHER" id="PTHR11477">
    <property type="entry name" value="TRANSCRIPTION FACTOR S-II ZINC FINGER DOMAIN-CONTAINING PROTEIN"/>
    <property type="match status" value="1"/>
</dbReference>
<reference evidence="17" key="1">
    <citation type="submission" date="2012-12" db="EMBL/GenBank/DDBJ databases">
        <authorList>
            <person name="Hellsten U."/>
            <person name="Grimwood J."/>
            <person name="Chapman J.A."/>
            <person name="Shapiro H."/>
            <person name="Aerts A."/>
            <person name="Otillar R.P."/>
            <person name="Terry A.Y."/>
            <person name="Boore J.L."/>
            <person name="Simakov O."/>
            <person name="Marletaz F."/>
            <person name="Cho S.-J."/>
            <person name="Edsinger-Gonzales E."/>
            <person name="Havlak P."/>
            <person name="Kuo D.-H."/>
            <person name="Larsson T."/>
            <person name="Lv J."/>
            <person name="Arendt D."/>
            <person name="Savage R."/>
            <person name="Osoegawa K."/>
            <person name="de Jong P."/>
            <person name="Lindberg D.R."/>
            <person name="Seaver E.C."/>
            <person name="Weisblat D.A."/>
            <person name="Putnam N.H."/>
            <person name="Grigoriev I.V."/>
            <person name="Rokhsar D.S."/>
        </authorList>
    </citation>
    <scope>NUCLEOTIDE SEQUENCE</scope>
</reference>
<keyword evidence="6 9" id="KW-0539">Nucleus</keyword>
<dbReference type="NCBIfam" id="TIGR01385">
    <property type="entry name" value="TFSII"/>
    <property type="match status" value="1"/>
</dbReference>
<evidence type="ECO:0000256" key="7">
    <source>
        <dbReference type="ARBA" id="ARBA00025408"/>
    </source>
</evidence>
<dbReference type="PROSITE" id="PS51133">
    <property type="entry name" value="ZF_TFIIS_2"/>
    <property type="match status" value="1"/>
</dbReference>
<reference evidence="15 17" key="2">
    <citation type="journal article" date="2013" name="Nature">
        <title>Insights into bilaterian evolution from three spiralian genomes.</title>
        <authorList>
            <person name="Simakov O."/>
            <person name="Marletaz F."/>
            <person name="Cho S.J."/>
            <person name="Edsinger-Gonzales E."/>
            <person name="Havlak P."/>
            <person name="Hellsten U."/>
            <person name="Kuo D.H."/>
            <person name="Larsson T."/>
            <person name="Lv J."/>
            <person name="Arendt D."/>
            <person name="Savage R."/>
            <person name="Osoegawa K."/>
            <person name="de Jong P."/>
            <person name="Grimwood J."/>
            <person name="Chapman J.A."/>
            <person name="Shapiro H."/>
            <person name="Aerts A."/>
            <person name="Otillar R.P."/>
            <person name="Terry A.Y."/>
            <person name="Boore J.L."/>
            <person name="Grigoriev I.V."/>
            <person name="Lindberg D.R."/>
            <person name="Seaver E.C."/>
            <person name="Weisblat D.A."/>
            <person name="Putnam N.H."/>
            <person name="Rokhsar D.S."/>
        </authorList>
    </citation>
    <scope>NUCLEOTIDE SEQUENCE</scope>
</reference>
<comment type="subcellular location">
    <subcellularLocation>
        <location evidence="1 9 10">Nucleus</location>
    </subcellularLocation>
</comment>
<dbReference type="EMBL" id="AMQM01005032">
    <property type="status" value="NOT_ANNOTATED_CDS"/>
    <property type="molecule type" value="Genomic_DNA"/>
</dbReference>
<dbReference type="CTD" id="20216034"/>
<name>T1G4N6_HELRO</name>
<proteinExistence type="inferred from homology"/>
<dbReference type="SUPFAM" id="SSF46942">
    <property type="entry name" value="Elongation factor TFIIS domain 2"/>
    <property type="match status" value="1"/>
</dbReference>
<comment type="similarity">
    <text evidence="2 10">Belongs to the TFS-II family.</text>
</comment>
<dbReference type="Pfam" id="PF07500">
    <property type="entry name" value="TFIIS_M"/>
    <property type="match status" value="1"/>
</dbReference>
<dbReference type="InterPro" id="IPR036575">
    <property type="entry name" value="TFIIS_cen_dom_sf"/>
</dbReference>
<evidence type="ECO:0000256" key="3">
    <source>
        <dbReference type="ARBA" id="ARBA00022723"/>
    </source>
</evidence>
<keyword evidence="4 8" id="KW-0863">Zinc-finger</keyword>
<dbReference type="Pfam" id="PF01096">
    <property type="entry name" value="Zn_ribbon_TFIIS"/>
    <property type="match status" value="1"/>
</dbReference>
<dbReference type="SMART" id="SM00509">
    <property type="entry name" value="TFS2N"/>
    <property type="match status" value="1"/>
</dbReference>
<evidence type="ECO:0000256" key="5">
    <source>
        <dbReference type="ARBA" id="ARBA00022833"/>
    </source>
</evidence>
<accession>T1G4N6</accession>
<comment type="function">
    <text evidence="7">Necessary for efficient RNA polymerase II transcription elongation past template-encoded arresting sites. The arresting sites in DNA have the property of trapping a certain fraction of elongating RNA polymerases that pass through, resulting in locked ternary complexes. Cleavage of the nascent transcript by S-II allows the resumption of elongation from the new 3'-terminus.</text>
</comment>
<dbReference type="SMART" id="SM00510">
    <property type="entry name" value="TFS2M"/>
    <property type="match status" value="1"/>
</dbReference>
<dbReference type="AlphaFoldDB" id="T1G4N6"/>
<feature type="region of interest" description="Disordered" evidence="11">
    <location>
        <begin position="83"/>
        <end position="120"/>
    </location>
</feature>
<dbReference type="RefSeq" id="XP_009020490.1">
    <property type="nucleotide sequence ID" value="XM_009022242.1"/>
</dbReference>
<organism evidence="16 17">
    <name type="scientific">Helobdella robusta</name>
    <name type="common">Californian leech</name>
    <dbReference type="NCBI Taxonomy" id="6412"/>
    <lineage>
        <taxon>Eukaryota</taxon>
        <taxon>Metazoa</taxon>
        <taxon>Spiralia</taxon>
        <taxon>Lophotrochozoa</taxon>
        <taxon>Annelida</taxon>
        <taxon>Clitellata</taxon>
        <taxon>Hirudinea</taxon>
        <taxon>Rhynchobdellida</taxon>
        <taxon>Glossiphoniidae</taxon>
        <taxon>Helobdella</taxon>
    </lineage>
</organism>
<dbReference type="OrthoDB" id="44867at2759"/>
<dbReference type="HOGENOM" id="CLU_037637_2_0_1"/>
<dbReference type="GO" id="GO:0008270">
    <property type="term" value="F:zinc ion binding"/>
    <property type="evidence" value="ECO:0007669"/>
    <property type="project" value="UniProtKB-UniRule"/>
</dbReference>
<dbReference type="EMBL" id="KB096785">
    <property type="protein sequence ID" value="ESO01254.1"/>
    <property type="molecule type" value="Genomic_DNA"/>
</dbReference>
<dbReference type="Gene3D" id="1.10.472.30">
    <property type="entry name" value="Transcription elongation factor S-II, central domain"/>
    <property type="match status" value="1"/>
</dbReference>
<dbReference type="InParanoid" id="T1G4N6"/>
<dbReference type="InterPro" id="IPR035441">
    <property type="entry name" value="TFIIS/LEDGF_dom_sf"/>
</dbReference>
<evidence type="ECO:0000259" key="13">
    <source>
        <dbReference type="PROSITE" id="PS51319"/>
    </source>
</evidence>
<feature type="domain" description="TFIIS N-terminal" evidence="13">
    <location>
        <begin position="5"/>
        <end position="84"/>
    </location>
</feature>
<dbReference type="InterPro" id="IPR001222">
    <property type="entry name" value="Znf_TFIIS"/>
</dbReference>
<dbReference type="GO" id="GO:0003677">
    <property type="term" value="F:DNA binding"/>
    <property type="evidence" value="ECO:0007669"/>
    <property type="project" value="UniProtKB-KW"/>
</dbReference>
<dbReference type="InterPro" id="IPR006289">
    <property type="entry name" value="TFSII"/>
</dbReference>
<dbReference type="PROSITE" id="PS51321">
    <property type="entry name" value="TFIIS_CENTRAL"/>
    <property type="match status" value="1"/>
</dbReference>
<dbReference type="InterPro" id="IPR003617">
    <property type="entry name" value="TFIIS/CRSP70_N_sub"/>
</dbReference>
<dbReference type="Pfam" id="PF08711">
    <property type="entry name" value="Med26"/>
    <property type="match status" value="1"/>
</dbReference>
<reference evidence="16" key="3">
    <citation type="submission" date="2015-06" db="UniProtKB">
        <authorList>
            <consortium name="EnsemblMetazoa"/>
        </authorList>
    </citation>
    <scope>IDENTIFICATION</scope>
</reference>
<dbReference type="SUPFAM" id="SSF47676">
    <property type="entry name" value="Conserved domain common to transcription factors TFIIS, elongin A, CRSP70"/>
    <property type="match status" value="1"/>
</dbReference>